<dbReference type="Proteomes" id="UP000290189">
    <property type="component" value="Unassembled WGS sequence"/>
</dbReference>
<evidence type="ECO:0000259" key="1">
    <source>
        <dbReference type="Pfam" id="PF10358"/>
    </source>
</evidence>
<evidence type="ECO:0000313" key="3">
    <source>
        <dbReference type="Proteomes" id="UP000290189"/>
    </source>
</evidence>
<feature type="domain" description="C2 NT-type" evidence="1">
    <location>
        <begin position="30"/>
        <end position="134"/>
    </location>
</feature>
<dbReference type="EMBL" id="OVEO01000009">
    <property type="protein sequence ID" value="SPQ98150.1"/>
    <property type="molecule type" value="Genomic_DNA"/>
</dbReference>
<sequence length="151" mass="16523">MESLAQHVGTQANFLIVIGNVKGLLCGPESVVWCSAHSSSSPDTLLSTSARRPTDDGAVTWQEPFGTKCTLVKQPGASVYERKLLTFRVNIDTDTNKWWEGRIDVAEAVKRGSSVSNASFMEKKAKFSNKALHLPSWTPSVARRGARTTTR</sequence>
<organism evidence="2 3">
    <name type="scientific">Plasmodiophora brassicae</name>
    <name type="common">Clubroot disease agent</name>
    <dbReference type="NCBI Taxonomy" id="37360"/>
    <lineage>
        <taxon>Eukaryota</taxon>
        <taxon>Sar</taxon>
        <taxon>Rhizaria</taxon>
        <taxon>Endomyxa</taxon>
        <taxon>Phytomyxea</taxon>
        <taxon>Plasmodiophorida</taxon>
        <taxon>Plasmodiophoridae</taxon>
        <taxon>Plasmodiophora</taxon>
    </lineage>
</organism>
<reference evidence="2 3" key="1">
    <citation type="submission" date="2018-03" db="EMBL/GenBank/DDBJ databases">
        <authorList>
            <person name="Fogelqvist J."/>
        </authorList>
    </citation>
    <scope>NUCLEOTIDE SEQUENCE [LARGE SCALE GENOMIC DNA]</scope>
</reference>
<name>A0A3P3YDY5_PLABS</name>
<dbReference type="AlphaFoldDB" id="A0A3P3YDY5"/>
<dbReference type="Pfam" id="PF10358">
    <property type="entry name" value="NT-C2"/>
    <property type="match status" value="1"/>
</dbReference>
<evidence type="ECO:0000313" key="2">
    <source>
        <dbReference type="EMBL" id="SPQ98150.1"/>
    </source>
</evidence>
<accession>A0A3P3YDY5</accession>
<geneLocation type="mitochondrion" evidence="2"/>
<dbReference type="InterPro" id="IPR019448">
    <property type="entry name" value="NT-C2"/>
</dbReference>
<gene>
    <name evidence="2" type="ORF">PLBR_LOCUS5365</name>
</gene>
<keyword evidence="2" id="KW-0496">Mitochondrion</keyword>
<protein>
    <recommendedName>
        <fullName evidence="1">C2 NT-type domain-containing protein</fullName>
    </recommendedName>
</protein>
<proteinExistence type="predicted"/>